<feature type="domain" description="1-deoxy-D-xylulose 5-phosphate reductoisomerase N-terminal" evidence="10">
    <location>
        <begin position="14"/>
        <end position="141"/>
    </location>
</feature>
<feature type="binding site" evidence="9">
    <location>
        <position position="133"/>
    </location>
    <ligand>
        <name>NADPH</name>
        <dbReference type="ChEBI" id="CHEBI:57783"/>
    </ligand>
</feature>
<comment type="similarity">
    <text evidence="2 9">Belongs to the DXR family.</text>
</comment>
<dbReference type="InterPro" id="IPR013512">
    <property type="entry name" value="DXP_reductoisomerase_N"/>
</dbReference>
<feature type="binding site" evidence="9">
    <location>
        <position position="134"/>
    </location>
    <ligand>
        <name>1-deoxy-D-xylulose 5-phosphate</name>
        <dbReference type="ChEBI" id="CHEBI:57792"/>
    </ligand>
</feature>
<evidence type="ECO:0000256" key="3">
    <source>
        <dbReference type="ARBA" id="ARBA00022723"/>
    </source>
</evidence>
<evidence type="ECO:0000256" key="6">
    <source>
        <dbReference type="ARBA" id="ARBA00023211"/>
    </source>
</evidence>
<evidence type="ECO:0000256" key="8">
    <source>
        <dbReference type="ARBA" id="ARBA00048543"/>
    </source>
</evidence>
<dbReference type="InterPro" id="IPR026877">
    <property type="entry name" value="DXPR_C"/>
</dbReference>
<keyword evidence="3 9" id="KW-0479">Metal-binding</keyword>
<feature type="binding site" evidence="9">
    <location>
        <position position="22"/>
    </location>
    <ligand>
        <name>NADPH</name>
        <dbReference type="ChEBI" id="CHEBI:57783"/>
    </ligand>
</feature>
<evidence type="ECO:0000256" key="7">
    <source>
        <dbReference type="ARBA" id="ARBA00023229"/>
    </source>
</evidence>
<evidence type="ECO:0000256" key="4">
    <source>
        <dbReference type="ARBA" id="ARBA00022857"/>
    </source>
</evidence>
<dbReference type="PANTHER" id="PTHR30525:SF0">
    <property type="entry name" value="1-DEOXY-D-XYLULOSE 5-PHOSPHATE REDUCTOISOMERASE, CHLOROPLASTIC"/>
    <property type="match status" value="1"/>
</dbReference>
<feature type="domain" description="DXP reductoisomerase C-terminal" evidence="12">
    <location>
        <begin position="270"/>
        <end position="385"/>
    </location>
</feature>
<keyword evidence="5 9" id="KW-0560">Oxidoreductase</keyword>
<reference evidence="13 14" key="1">
    <citation type="submission" date="2023-03" db="EMBL/GenBank/DDBJ databases">
        <title>Paludisphaera mucosa sp. nov. a novel planctomycete from northern fen.</title>
        <authorList>
            <person name="Ivanova A."/>
        </authorList>
    </citation>
    <scope>NUCLEOTIDE SEQUENCE [LARGE SCALE GENOMIC DNA]</scope>
    <source>
        <strain evidence="13 14">Pla2</strain>
    </source>
</reference>
<feature type="binding site" evidence="9">
    <location>
        <position position="208"/>
    </location>
    <ligand>
        <name>1-deoxy-D-xylulose 5-phosphate</name>
        <dbReference type="ChEBI" id="CHEBI:57792"/>
    </ligand>
</feature>
<dbReference type="PIRSF" id="PIRSF006205">
    <property type="entry name" value="Dxp_reductismrs"/>
    <property type="match status" value="1"/>
</dbReference>
<keyword evidence="7 9" id="KW-0414">Isoprene biosynthesis</keyword>
<evidence type="ECO:0000256" key="9">
    <source>
        <dbReference type="HAMAP-Rule" id="MF_00183"/>
    </source>
</evidence>
<evidence type="ECO:0000256" key="5">
    <source>
        <dbReference type="ARBA" id="ARBA00023002"/>
    </source>
</evidence>
<dbReference type="Proteomes" id="UP001216907">
    <property type="component" value="Unassembled WGS sequence"/>
</dbReference>
<comment type="pathway">
    <text evidence="1 9">Isoprenoid biosynthesis; isopentenyl diphosphate biosynthesis via DXP pathway; isopentenyl diphosphate from 1-deoxy-D-xylulose 5-phosphate: step 1/6.</text>
</comment>
<dbReference type="SUPFAM" id="SSF51735">
    <property type="entry name" value="NAD(P)-binding Rossmann-fold domains"/>
    <property type="match status" value="1"/>
</dbReference>
<comment type="function">
    <text evidence="9">Catalyzes the NADPH-dependent rearrangement and reduction of 1-deoxy-D-xylulose-5-phosphate (DXP) to 2-C-methyl-D-erythritol 4-phosphate (MEP).</text>
</comment>
<evidence type="ECO:0000259" key="12">
    <source>
        <dbReference type="Pfam" id="PF13288"/>
    </source>
</evidence>
<name>A0ABT6FE97_9BACT</name>
<protein>
    <recommendedName>
        <fullName evidence="9">1-deoxy-D-xylulose 5-phosphate reductoisomerase</fullName>
        <shortName evidence="9">DXP reductoisomerase</shortName>
        <ecNumber evidence="9">1.1.1.267</ecNumber>
    </recommendedName>
    <alternativeName>
        <fullName evidence="9">1-deoxyxylulose-5-phosphate reductoisomerase</fullName>
    </alternativeName>
    <alternativeName>
        <fullName evidence="9">2-C-methyl-D-erythritol 4-phosphate synthase</fullName>
    </alternativeName>
</protein>
<feature type="binding site" evidence="9">
    <location>
        <position position="221"/>
    </location>
    <ligand>
        <name>1-deoxy-D-xylulose 5-phosphate</name>
        <dbReference type="ChEBI" id="CHEBI:57792"/>
    </ligand>
</feature>
<organism evidence="13 14">
    <name type="scientific">Paludisphaera mucosa</name>
    <dbReference type="NCBI Taxonomy" id="3030827"/>
    <lineage>
        <taxon>Bacteria</taxon>
        <taxon>Pseudomonadati</taxon>
        <taxon>Planctomycetota</taxon>
        <taxon>Planctomycetia</taxon>
        <taxon>Isosphaerales</taxon>
        <taxon>Isosphaeraceae</taxon>
        <taxon>Paludisphaera</taxon>
    </lineage>
</organism>
<evidence type="ECO:0000259" key="11">
    <source>
        <dbReference type="Pfam" id="PF08436"/>
    </source>
</evidence>
<dbReference type="SUPFAM" id="SSF69055">
    <property type="entry name" value="1-deoxy-D-xylulose-5-phosphate reductoisomerase, C-terminal domain"/>
    <property type="match status" value="1"/>
</dbReference>
<feature type="binding site" evidence="9">
    <location>
        <position position="20"/>
    </location>
    <ligand>
        <name>NADPH</name>
        <dbReference type="ChEBI" id="CHEBI:57783"/>
    </ligand>
</feature>
<feature type="binding site" evidence="9">
    <location>
        <position position="49"/>
    </location>
    <ligand>
        <name>NADPH</name>
        <dbReference type="ChEBI" id="CHEBI:57783"/>
    </ligand>
</feature>
<keyword evidence="4 9" id="KW-0521">NADP</keyword>
<dbReference type="GO" id="GO:0030604">
    <property type="term" value="F:1-deoxy-D-xylulose-5-phosphate reductoisomerase activity"/>
    <property type="evidence" value="ECO:0007669"/>
    <property type="project" value="UniProtKB-EC"/>
</dbReference>
<comment type="catalytic activity">
    <reaction evidence="8">
        <text>2-C-methyl-D-erythritol 4-phosphate + NADP(+) = 1-deoxy-D-xylulose 5-phosphate + NADPH + H(+)</text>
        <dbReference type="Rhea" id="RHEA:13717"/>
        <dbReference type="ChEBI" id="CHEBI:15378"/>
        <dbReference type="ChEBI" id="CHEBI:57783"/>
        <dbReference type="ChEBI" id="CHEBI:57792"/>
        <dbReference type="ChEBI" id="CHEBI:58262"/>
        <dbReference type="ChEBI" id="CHEBI:58349"/>
        <dbReference type="EC" id="1.1.1.267"/>
    </reaction>
    <physiologicalReaction direction="right-to-left" evidence="8">
        <dbReference type="Rhea" id="RHEA:13719"/>
    </physiologicalReaction>
</comment>
<evidence type="ECO:0000313" key="13">
    <source>
        <dbReference type="EMBL" id="MDG3005809.1"/>
    </source>
</evidence>
<feature type="binding site" evidence="9">
    <location>
        <position position="226"/>
    </location>
    <ligand>
        <name>1-deoxy-D-xylulose 5-phosphate</name>
        <dbReference type="ChEBI" id="CHEBI:57792"/>
    </ligand>
</feature>
<feature type="binding site" evidence="9">
    <location>
        <position position="230"/>
    </location>
    <ligand>
        <name>1-deoxy-D-xylulose 5-phosphate</name>
        <dbReference type="ChEBI" id="CHEBI:57792"/>
    </ligand>
</feature>
<feature type="binding site" evidence="9">
    <location>
        <position position="21"/>
    </location>
    <ligand>
        <name>NADPH</name>
        <dbReference type="ChEBI" id="CHEBI:57783"/>
    </ligand>
</feature>
<dbReference type="NCBIfam" id="TIGR00243">
    <property type="entry name" value="Dxr"/>
    <property type="match status" value="1"/>
</dbReference>
<dbReference type="InterPro" id="IPR003821">
    <property type="entry name" value="DXP_reductoisomerase"/>
</dbReference>
<dbReference type="Pfam" id="PF08436">
    <property type="entry name" value="DXP_redisom_C"/>
    <property type="match status" value="1"/>
</dbReference>
<dbReference type="InterPro" id="IPR013644">
    <property type="entry name" value="DXP_reductoisomerase_C"/>
</dbReference>
<comment type="caution">
    <text evidence="13">The sequence shown here is derived from an EMBL/GenBank/DDBJ whole genome shotgun (WGS) entry which is preliminary data.</text>
</comment>
<evidence type="ECO:0000313" key="14">
    <source>
        <dbReference type="Proteomes" id="UP001216907"/>
    </source>
</evidence>
<dbReference type="HAMAP" id="MF_00183">
    <property type="entry name" value="DXP_reductoisom"/>
    <property type="match status" value="1"/>
</dbReference>
<sequence length="393" mass="42755">MGEEMERGESTTRVVVLGSTGSIGRSALDVIGAGGPARLQAHGLSAHTNWRRLADQALSASPRFVAMTGEGPVAEARQALRGSGVEVLSGRDGVLRMVQDESTDRVLAAIVGAAGLEGAWAALEAGKTVALANKETLVVAGPLVMDLARRRNARLLPVDSEHSAIFQALQAGERREVKRVILTSSGGPFRGFTRARLREVTPEMALKHPTWSMGPKISIDSATLMNKALEIIEARWLFDLEPDQIEVVIHPESTIHSMVEFVDGSVLAQLSPPDMRLPIQYALTYPDRHPCPGPRLDLTRPSALNFEPPDRETFPALDLAYEVMKRGGTAGAALNAANEVAVGRFLDGEIGFLDIPRACRMALDYHEFDPRPTLDRLWKVDAKARLEVQRWTP</sequence>
<dbReference type="RefSeq" id="WP_277862139.1">
    <property type="nucleotide sequence ID" value="NZ_JARRAG010000002.1"/>
</dbReference>
<dbReference type="InterPro" id="IPR036291">
    <property type="entry name" value="NAD(P)-bd_dom_sf"/>
</dbReference>
<evidence type="ECO:0000256" key="1">
    <source>
        <dbReference type="ARBA" id="ARBA00005094"/>
    </source>
</evidence>
<dbReference type="InterPro" id="IPR036169">
    <property type="entry name" value="DXPR_C_sf"/>
</dbReference>
<comment type="caution">
    <text evidence="9">Lacks conserved residue(s) required for the propagation of feature annotation.</text>
</comment>
<dbReference type="Pfam" id="PF02670">
    <property type="entry name" value="DXP_reductoisom"/>
    <property type="match status" value="1"/>
</dbReference>
<feature type="binding site" evidence="9">
    <location>
        <position position="227"/>
    </location>
    <ligand>
        <name>1-deoxy-D-xylulose 5-phosphate</name>
        <dbReference type="ChEBI" id="CHEBI:57792"/>
    </ligand>
</feature>
<feature type="binding site" evidence="9">
    <location>
        <position position="230"/>
    </location>
    <ligand>
        <name>Mn(2+)</name>
        <dbReference type="ChEBI" id="CHEBI:29035"/>
    </ligand>
</feature>
<feature type="domain" description="1-deoxy-D-xylulose 5-phosphate reductoisomerase C-terminal" evidence="11">
    <location>
        <begin position="155"/>
        <end position="238"/>
    </location>
</feature>
<keyword evidence="9" id="KW-0460">Magnesium</keyword>
<dbReference type="Pfam" id="PF13288">
    <property type="entry name" value="DXPR_C"/>
    <property type="match status" value="1"/>
</dbReference>
<feature type="binding site" evidence="9">
    <location>
        <position position="135"/>
    </location>
    <ligand>
        <name>NADPH</name>
        <dbReference type="ChEBI" id="CHEBI:57783"/>
    </ligand>
</feature>
<feature type="binding site" evidence="9">
    <location>
        <position position="159"/>
    </location>
    <ligand>
        <name>Mn(2+)</name>
        <dbReference type="ChEBI" id="CHEBI:29035"/>
    </ligand>
</feature>
<evidence type="ECO:0000256" key="2">
    <source>
        <dbReference type="ARBA" id="ARBA00006825"/>
    </source>
</evidence>
<accession>A0ABT6FE97</accession>
<gene>
    <name evidence="9 13" type="primary">dxr</name>
    <name evidence="13" type="ORF">PZE19_18635</name>
</gene>
<comment type="cofactor">
    <cofactor evidence="9">
        <name>Mg(2+)</name>
        <dbReference type="ChEBI" id="CHEBI:18420"/>
    </cofactor>
    <cofactor evidence="9">
        <name>Mn(2+)</name>
        <dbReference type="ChEBI" id="CHEBI:29035"/>
    </cofactor>
</comment>
<dbReference type="SUPFAM" id="SSF55347">
    <property type="entry name" value="Glyceraldehyde-3-phosphate dehydrogenase-like, C-terminal domain"/>
    <property type="match status" value="1"/>
</dbReference>
<dbReference type="EC" id="1.1.1.267" evidence="9"/>
<feature type="binding site" evidence="9">
    <location>
        <position position="185"/>
    </location>
    <ligand>
        <name>1-deoxy-D-xylulose 5-phosphate</name>
        <dbReference type="ChEBI" id="CHEBI:57792"/>
    </ligand>
</feature>
<feature type="binding site" evidence="9">
    <location>
        <position position="23"/>
    </location>
    <ligand>
        <name>NADPH</name>
        <dbReference type="ChEBI" id="CHEBI:57783"/>
    </ligand>
</feature>
<evidence type="ECO:0000259" key="10">
    <source>
        <dbReference type="Pfam" id="PF02670"/>
    </source>
</evidence>
<dbReference type="Gene3D" id="1.10.1740.10">
    <property type="match status" value="1"/>
</dbReference>
<feature type="binding site" evidence="9">
    <location>
        <position position="160"/>
    </location>
    <ligand>
        <name>1-deoxy-D-xylulose 5-phosphate</name>
        <dbReference type="ChEBI" id="CHEBI:57792"/>
    </ligand>
</feature>
<proteinExistence type="inferred from homology"/>
<dbReference type="PANTHER" id="PTHR30525">
    <property type="entry name" value="1-DEOXY-D-XYLULOSE 5-PHOSPHATE REDUCTOISOMERASE"/>
    <property type="match status" value="1"/>
</dbReference>
<feature type="binding site" evidence="9">
    <location>
        <position position="161"/>
    </location>
    <ligand>
        <name>Mn(2+)</name>
        <dbReference type="ChEBI" id="CHEBI:29035"/>
    </ligand>
</feature>
<feature type="binding site" evidence="9">
    <location>
        <position position="214"/>
    </location>
    <ligand>
        <name>NADPH</name>
        <dbReference type="ChEBI" id="CHEBI:57783"/>
    </ligand>
</feature>
<keyword evidence="14" id="KW-1185">Reference proteome</keyword>
<keyword evidence="6 9" id="KW-0464">Manganese</keyword>
<dbReference type="Gene3D" id="3.40.50.720">
    <property type="entry name" value="NAD(P)-binding Rossmann-like Domain"/>
    <property type="match status" value="1"/>
</dbReference>
<feature type="binding site" evidence="9">
    <location>
        <position position="161"/>
    </location>
    <ligand>
        <name>1-deoxy-D-xylulose 5-phosphate</name>
        <dbReference type="ChEBI" id="CHEBI:57792"/>
    </ligand>
</feature>
<dbReference type="EMBL" id="JARRAG010000002">
    <property type="protein sequence ID" value="MDG3005809.1"/>
    <property type="molecule type" value="Genomic_DNA"/>
</dbReference>